<feature type="compositionally biased region" description="Polar residues" evidence="1">
    <location>
        <begin position="63"/>
        <end position="83"/>
    </location>
</feature>
<keyword evidence="3" id="KW-1185">Reference proteome</keyword>
<dbReference type="PANTHER" id="PTHR31900:SF32">
    <property type="entry name" value="F-BOX_RNI_FBD-LIKE DOMAIN PROTEIN"/>
    <property type="match status" value="1"/>
</dbReference>
<accession>A0ABM4X0B8</accession>
<dbReference type="InterPro" id="IPR001810">
    <property type="entry name" value="F-box_dom"/>
</dbReference>
<dbReference type="InterPro" id="IPR055357">
    <property type="entry name" value="LRR_At1g61320_AtMIF1"/>
</dbReference>
<dbReference type="SUPFAM" id="SSF81383">
    <property type="entry name" value="F-box domain"/>
    <property type="match status" value="1"/>
</dbReference>
<dbReference type="Gene3D" id="1.20.1280.50">
    <property type="match status" value="1"/>
</dbReference>
<feature type="domain" description="F-box" evidence="2">
    <location>
        <begin position="121"/>
        <end position="169"/>
    </location>
</feature>
<reference evidence="4" key="1">
    <citation type="submission" date="2025-08" db="UniProtKB">
        <authorList>
            <consortium name="RefSeq"/>
        </authorList>
    </citation>
    <scope>IDENTIFICATION</scope>
    <source>
        <tissue evidence="4">Leaves</tissue>
    </source>
</reference>
<dbReference type="PANTHER" id="PTHR31900">
    <property type="entry name" value="F-BOX/RNI SUPERFAMILY PROTEIN-RELATED"/>
    <property type="match status" value="1"/>
</dbReference>
<dbReference type="CDD" id="cd22160">
    <property type="entry name" value="F-box_AtFBL13-like"/>
    <property type="match status" value="1"/>
</dbReference>
<feature type="compositionally biased region" description="Basic and acidic residues" evidence="1">
    <location>
        <begin position="84"/>
        <end position="103"/>
    </location>
</feature>
<organism evidence="3 4">
    <name type="scientific">Coffea arabica</name>
    <name type="common">Arabian coffee</name>
    <dbReference type="NCBI Taxonomy" id="13443"/>
    <lineage>
        <taxon>Eukaryota</taxon>
        <taxon>Viridiplantae</taxon>
        <taxon>Streptophyta</taxon>
        <taxon>Embryophyta</taxon>
        <taxon>Tracheophyta</taxon>
        <taxon>Spermatophyta</taxon>
        <taxon>Magnoliopsida</taxon>
        <taxon>eudicotyledons</taxon>
        <taxon>Gunneridae</taxon>
        <taxon>Pentapetalae</taxon>
        <taxon>asterids</taxon>
        <taxon>lamiids</taxon>
        <taxon>Gentianales</taxon>
        <taxon>Rubiaceae</taxon>
        <taxon>Ixoroideae</taxon>
        <taxon>Gardenieae complex</taxon>
        <taxon>Bertiereae - Coffeeae clade</taxon>
        <taxon>Coffeeae</taxon>
        <taxon>Coffea</taxon>
    </lineage>
</organism>
<evidence type="ECO:0000313" key="4">
    <source>
        <dbReference type="RefSeq" id="XP_071937476.1"/>
    </source>
</evidence>
<evidence type="ECO:0000259" key="2">
    <source>
        <dbReference type="PROSITE" id="PS50181"/>
    </source>
</evidence>
<dbReference type="RefSeq" id="XP_071937476.1">
    <property type="nucleotide sequence ID" value="XM_072081375.1"/>
</dbReference>
<dbReference type="InterPro" id="IPR050232">
    <property type="entry name" value="FBL13/AtMIF1-like"/>
</dbReference>
<dbReference type="InterPro" id="IPR053781">
    <property type="entry name" value="F-box_AtFBL13-like"/>
</dbReference>
<feature type="region of interest" description="Disordered" evidence="1">
    <location>
        <begin position="1"/>
        <end position="121"/>
    </location>
</feature>
<dbReference type="Gene3D" id="3.80.10.10">
    <property type="entry name" value="Ribonuclease Inhibitor"/>
    <property type="match status" value="1"/>
</dbReference>
<dbReference type="InterPro" id="IPR036047">
    <property type="entry name" value="F-box-like_dom_sf"/>
</dbReference>
<dbReference type="Pfam" id="PF00646">
    <property type="entry name" value="F-box"/>
    <property type="match status" value="1"/>
</dbReference>
<name>A0ABM4X0B8_COFAR</name>
<protein>
    <submittedName>
        <fullName evidence="4">F-box protein At1g49610</fullName>
    </submittedName>
</protein>
<dbReference type="SMART" id="SM00579">
    <property type="entry name" value="FBD"/>
    <property type="match status" value="1"/>
</dbReference>
<dbReference type="GeneID" id="140037186"/>
<proteinExistence type="predicted"/>
<dbReference type="InterPro" id="IPR032675">
    <property type="entry name" value="LRR_dom_sf"/>
</dbReference>
<evidence type="ECO:0000313" key="3">
    <source>
        <dbReference type="Proteomes" id="UP001652660"/>
    </source>
</evidence>
<dbReference type="PROSITE" id="PS50181">
    <property type="entry name" value="FBOX"/>
    <property type="match status" value="1"/>
</dbReference>
<gene>
    <name evidence="4" type="primary">LOC140037186</name>
</gene>
<feature type="compositionally biased region" description="Polar residues" evidence="1">
    <location>
        <begin position="28"/>
        <end position="38"/>
    </location>
</feature>
<dbReference type="SUPFAM" id="SSF52047">
    <property type="entry name" value="RNI-like"/>
    <property type="match status" value="1"/>
</dbReference>
<dbReference type="InterPro" id="IPR006566">
    <property type="entry name" value="FBD"/>
</dbReference>
<evidence type="ECO:0000256" key="1">
    <source>
        <dbReference type="SAM" id="MobiDB-lite"/>
    </source>
</evidence>
<dbReference type="Proteomes" id="UP001652660">
    <property type="component" value="Chromosome 2e"/>
</dbReference>
<feature type="compositionally biased region" description="Low complexity" evidence="1">
    <location>
        <begin position="1"/>
        <end position="16"/>
    </location>
</feature>
<dbReference type="Pfam" id="PF23622">
    <property type="entry name" value="LRR_At1g61320_AtMIF1"/>
    <property type="match status" value="1"/>
</dbReference>
<sequence>MVKRSGSSGRRSPSSPLRASHGDGRKSVSYSPSRSFYGSASDLERVSGRRYSSYSRSRASHSEGGNSVSCSRSPSSHGNGSNSERARVSGREKSPGTHGDGRNSKRVRVSKSDKCTETSGNDRISALPNKILVHILSFLTMDEAVATGILSKRWEYLWTEIPNLVYIKMDEKKNEYYPEGFLKFIGETLQFHTCTRIKNFMVKFFYRDRYIDYFDTWVGFALKNRAEELSLISVLEGSRYTRAMFYRLYTLRRKLCTNSVLTKLELSLCTFAPNSLISWKSLKSLSLGCVKLQESILQTIQLGSPRLEYLELKHFTGLETINITSQSVKKLVLRDYHVNEYYGDFHNPALKVSCPNVCSLEVLGCLETILQLTDTTFQVEANLDFNLREIGSVTYENCQKMVQSLLESLGSVEKLSIGSWFLQVLSTMEKGNLLCPSSPCKSLTLNVSRSIEREDLYGIVCILESLPNLEVLTLVMSSADRPKFLNQSIRDNFPKLNGSLNCLQQHLKTVRVINFVQKAHETEFLEYLLENAEKLEKMTIEVSNSVQMLESFQLTKKLLSFPRASTRAMILFSEGP</sequence>